<feature type="signal peptide" evidence="2">
    <location>
        <begin position="1"/>
        <end position="26"/>
    </location>
</feature>
<gene>
    <name evidence="4" type="primary">LOC106471717</name>
</gene>
<keyword evidence="3" id="KW-1185">Reference proteome</keyword>
<evidence type="ECO:0000256" key="1">
    <source>
        <dbReference type="ARBA" id="ARBA00009817"/>
    </source>
</evidence>
<dbReference type="InterPro" id="IPR011256">
    <property type="entry name" value="Reg_factor_effector_dom_sf"/>
</dbReference>
<organism evidence="3 4">
    <name type="scientific">Limulus polyphemus</name>
    <name type="common">Atlantic horseshoe crab</name>
    <dbReference type="NCBI Taxonomy" id="6850"/>
    <lineage>
        <taxon>Eukaryota</taxon>
        <taxon>Metazoa</taxon>
        <taxon>Ecdysozoa</taxon>
        <taxon>Arthropoda</taxon>
        <taxon>Chelicerata</taxon>
        <taxon>Merostomata</taxon>
        <taxon>Xiphosura</taxon>
        <taxon>Limulidae</taxon>
        <taxon>Limulus</taxon>
    </lineage>
</organism>
<dbReference type="RefSeq" id="XP_013787795.1">
    <property type="nucleotide sequence ID" value="XM_013932341.2"/>
</dbReference>
<reference evidence="4" key="1">
    <citation type="submission" date="2025-08" db="UniProtKB">
        <authorList>
            <consortium name="RefSeq"/>
        </authorList>
    </citation>
    <scope>IDENTIFICATION</scope>
    <source>
        <tissue evidence="4">Muscle</tissue>
    </source>
</reference>
<dbReference type="Proteomes" id="UP000694941">
    <property type="component" value="Unplaced"/>
</dbReference>
<protein>
    <submittedName>
        <fullName evidence="4">Uncharacterized protein LOC106471717</fullName>
    </submittedName>
</protein>
<evidence type="ECO:0000313" key="3">
    <source>
        <dbReference type="Proteomes" id="UP000694941"/>
    </source>
</evidence>
<keyword evidence="2" id="KW-0732">Signal</keyword>
<dbReference type="PANTHER" id="PTHR11220">
    <property type="entry name" value="HEME-BINDING PROTEIN-RELATED"/>
    <property type="match status" value="1"/>
</dbReference>
<evidence type="ECO:0000256" key="2">
    <source>
        <dbReference type="SAM" id="SignalP"/>
    </source>
</evidence>
<dbReference type="Pfam" id="PF04832">
    <property type="entry name" value="SOUL"/>
    <property type="match status" value="1"/>
</dbReference>
<evidence type="ECO:0000313" key="4">
    <source>
        <dbReference type="RefSeq" id="XP_013787795.1"/>
    </source>
</evidence>
<dbReference type="InterPro" id="IPR006917">
    <property type="entry name" value="SOUL_heme-bd"/>
</dbReference>
<comment type="similarity">
    <text evidence="1">Belongs to the HEBP family.</text>
</comment>
<dbReference type="PANTHER" id="PTHR11220:SF1">
    <property type="entry name" value="HEME-BINDING PROTEIN 2"/>
    <property type="match status" value="1"/>
</dbReference>
<name>A0ABM1BSH1_LIMPO</name>
<dbReference type="SUPFAM" id="SSF55136">
    <property type="entry name" value="Probable bacterial effector-binding domain"/>
    <property type="match status" value="1"/>
</dbReference>
<dbReference type="Gene3D" id="3.20.80.10">
    <property type="entry name" value="Regulatory factor, effector binding domain"/>
    <property type="match status" value="1"/>
</dbReference>
<dbReference type="GeneID" id="106471717"/>
<sequence length="245" mass="28551">MKNNRTDLHIALTVLSLILIFDHVSAALSQYNLLYESPREQPMHPRTFFLTASQERKVVNEVLCEGKDCPEFRVVNDFSNFIQERLYSDANFLSTPSQNSCDVIGTLNAANESLEKYRKGENERGRKFYPVAPLLAQIYHVSSIKTRYPWCKMSIMVNMYIPPYLGIPPAPTNNSLSFKRLPKAFHVYVYTFTGGIEYRMLMELESFRSTLDALMLCYNQERFYLATYKGINEVEDRHEIWLEHC</sequence>
<accession>A0ABM1BSH1</accession>
<feature type="chain" id="PRO_5045390013" evidence="2">
    <location>
        <begin position="27"/>
        <end position="245"/>
    </location>
</feature>
<proteinExistence type="inferred from homology"/>